<evidence type="ECO:0000313" key="2">
    <source>
        <dbReference type="EMBL" id="KAK1636350.1"/>
    </source>
</evidence>
<dbReference type="Pfam" id="PF06985">
    <property type="entry name" value="HET"/>
    <property type="match status" value="1"/>
</dbReference>
<evidence type="ECO:0000259" key="1">
    <source>
        <dbReference type="Pfam" id="PF06985"/>
    </source>
</evidence>
<gene>
    <name evidence="2" type="ORF">BDP81DRAFT_277319</name>
</gene>
<protein>
    <submittedName>
        <fullName evidence="2">Heterokaryon incompatibility</fullName>
    </submittedName>
</protein>
<dbReference type="AlphaFoldDB" id="A0AAI9ZQJ1"/>
<organism evidence="2 3">
    <name type="scientific">Colletotrichum phormii</name>
    <dbReference type="NCBI Taxonomy" id="359342"/>
    <lineage>
        <taxon>Eukaryota</taxon>
        <taxon>Fungi</taxon>
        <taxon>Dikarya</taxon>
        <taxon>Ascomycota</taxon>
        <taxon>Pezizomycotina</taxon>
        <taxon>Sordariomycetes</taxon>
        <taxon>Hypocreomycetidae</taxon>
        <taxon>Glomerellales</taxon>
        <taxon>Glomerellaceae</taxon>
        <taxon>Colletotrichum</taxon>
        <taxon>Colletotrichum acutatum species complex</taxon>
    </lineage>
</organism>
<dbReference type="RefSeq" id="XP_060444957.1">
    <property type="nucleotide sequence ID" value="XM_060582978.1"/>
</dbReference>
<reference evidence="2" key="1">
    <citation type="submission" date="2021-06" db="EMBL/GenBank/DDBJ databases">
        <title>Comparative genomics, transcriptomics and evolutionary studies reveal genomic signatures of adaptation to plant cell wall in hemibiotrophic fungi.</title>
        <authorList>
            <consortium name="DOE Joint Genome Institute"/>
            <person name="Baroncelli R."/>
            <person name="Diaz J.F."/>
            <person name="Benocci T."/>
            <person name="Peng M."/>
            <person name="Battaglia E."/>
            <person name="Haridas S."/>
            <person name="Andreopoulos W."/>
            <person name="Labutti K."/>
            <person name="Pangilinan J."/>
            <person name="Floch G.L."/>
            <person name="Makela M.R."/>
            <person name="Henrissat B."/>
            <person name="Grigoriev I.V."/>
            <person name="Crouch J.A."/>
            <person name="De Vries R.P."/>
            <person name="Sukno S.A."/>
            <person name="Thon M.R."/>
        </authorList>
    </citation>
    <scope>NUCLEOTIDE SEQUENCE</scope>
    <source>
        <strain evidence="2">CBS 102054</strain>
    </source>
</reference>
<evidence type="ECO:0000313" key="3">
    <source>
        <dbReference type="Proteomes" id="UP001243989"/>
    </source>
</evidence>
<dbReference type="PANTHER" id="PTHR33112:SF1">
    <property type="entry name" value="HETEROKARYON INCOMPATIBILITY DOMAIN-CONTAINING PROTEIN"/>
    <property type="match status" value="1"/>
</dbReference>
<dbReference type="InterPro" id="IPR010730">
    <property type="entry name" value="HET"/>
</dbReference>
<name>A0AAI9ZQJ1_9PEZI</name>
<feature type="non-terminal residue" evidence="2">
    <location>
        <position position="1"/>
    </location>
</feature>
<dbReference type="PANTHER" id="PTHR33112">
    <property type="entry name" value="DOMAIN PROTEIN, PUTATIVE-RELATED"/>
    <property type="match status" value="1"/>
</dbReference>
<sequence>YVALSYVWGQASSATAMLANIAALQAPGALDGQEIPATIQEAMDLTRLLGERYLWVDRLYIVQDDEDAKHAQLRGMADIYAGALLTIVAAQGRGAD</sequence>
<feature type="non-terminal residue" evidence="2">
    <location>
        <position position="96"/>
    </location>
</feature>
<comment type="caution">
    <text evidence="2">The sequence shown here is derived from an EMBL/GenBank/DDBJ whole genome shotgun (WGS) entry which is preliminary data.</text>
</comment>
<dbReference type="Proteomes" id="UP001243989">
    <property type="component" value="Unassembled WGS sequence"/>
</dbReference>
<dbReference type="EMBL" id="JAHMHQ010000011">
    <property type="protein sequence ID" value="KAK1636350.1"/>
    <property type="molecule type" value="Genomic_DNA"/>
</dbReference>
<feature type="domain" description="Heterokaryon incompatibility" evidence="1">
    <location>
        <begin position="1"/>
        <end position="94"/>
    </location>
</feature>
<dbReference type="GeneID" id="85467840"/>
<keyword evidence="3" id="KW-1185">Reference proteome</keyword>
<accession>A0AAI9ZQJ1</accession>
<proteinExistence type="predicted"/>